<sequence>MRRFEPTPDQRRTVKTMAGFGIPHTDIAPFIGIDTKTLRKHFREELDRGMTEANAKVAQSLFQMATQGKNVAAAIFWMKARAGWREKQGVEVTAPASPKFVIHGPAPMTLEEWTEKYVPKHIK</sequence>
<organism evidence="1 2">
    <name type="scientific">Neoroseomonas lacus</name>
    <dbReference type="NCBI Taxonomy" id="287609"/>
    <lineage>
        <taxon>Bacteria</taxon>
        <taxon>Pseudomonadati</taxon>
        <taxon>Pseudomonadota</taxon>
        <taxon>Alphaproteobacteria</taxon>
        <taxon>Acetobacterales</taxon>
        <taxon>Acetobacteraceae</taxon>
        <taxon>Neoroseomonas</taxon>
    </lineage>
</organism>
<keyword evidence="2" id="KW-1185">Reference proteome</keyword>
<evidence type="ECO:0000313" key="2">
    <source>
        <dbReference type="Proteomes" id="UP000661507"/>
    </source>
</evidence>
<proteinExistence type="predicted"/>
<name>A0A917L5C7_9PROT</name>
<accession>A0A917L5C7</accession>
<gene>
    <name evidence="1" type="ORF">GCM10011320_60940</name>
</gene>
<protein>
    <submittedName>
        <fullName evidence="1">Uncharacterized protein</fullName>
    </submittedName>
</protein>
<comment type="caution">
    <text evidence="1">The sequence shown here is derived from an EMBL/GenBank/DDBJ whole genome shotgun (WGS) entry which is preliminary data.</text>
</comment>
<dbReference type="EMBL" id="BMKW01000047">
    <property type="protein sequence ID" value="GGJ45330.1"/>
    <property type="molecule type" value="Genomic_DNA"/>
</dbReference>
<dbReference type="Proteomes" id="UP000661507">
    <property type="component" value="Unassembled WGS sequence"/>
</dbReference>
<reference evidence="1" key="1">
    <citation type="journal article" date="2014" name="Int. J. Syst. Evol. Microbiol.">
        <title>Complete genome sequence of Corynebacterium casei LMG S-19264T (=DSM 44701T), isolated from a smear-ripened cheese.</title>
        <authorList>
            <consortium name="US DOE Joint Genome Institute (JGI-PGF)"/>
            <person name="Walter F."/>
            <person name="Albersmeier A."/>
            <person name="Kalinowski J."/>
            <person name="Ruckert C."/>
        </authorList>
    </citation>
    <scope>NUCLEOTIDE SEQUENCE</scope>
    <source>
        <strain evidence="1">CGMCC 1.3617</strain>
    </source>
</reference>
<dbReference type="RefSeq" id="WP_188974021.1">
    <property type="nucleotide sequence ID" value="NZ_BMKW01000047.1"/>
</dbReference>
<dbReference type="AlphaFoldDB" id="A0A917L5C7"/>
<evidence type="ECO:0000313" key="1">
    <source>
        <dbReference type="EMBL" id="GGJ45330.1"/>
    </source>
</evidence>
<reference evidence="1" key="2">
    <citation type="submission" date="2020-09" db="EMBL/GenBank/DDBJ databases">
        <authorList>
            <person name="Sun Q."/>
            <person name="Zhou Y."/>
        </authorList>
    </citation>
    <scope>NUCLEOTIDE SEQUENCE</scope>
    <source>
        <strain evidence="1">CGMCC 1.3617</strain>
    </source>
</reference>